<dbReference type="Proteomes" id="UP000002347">
    <property type="component" value="Segment"/>
</dbReference>
<evidence type="ECO:0000313" key="3">
    <source>
        <dbReference type="Proteomes" id="UP000002347"/>
    </source>
</evidence>
<evidence type="ECO:0000256" key="1">
    <source>
        <dbReference type="SAM" id="Phobius"/>
    </source>
</evidence>
<protein>
    <submittedName>
        <fullName evidence="2">Gp042</fullName>
    </submittedName>
</protein>
<dbReference type="RefSeq" id="YP_009017656.1">
    <property type="nucleotide sequence ID" value="NC_023735.1"/>
</dbReference>
<gene>
    <name evidence="2" type="ORF">Pepy6gene042</name>
</gene>
<organism evidence="2 3">
    <name type="scientific">Rhodococcus phage ReqiPepy6</name>
    <dbReference type="NCBI Taxonomy" id="691965"/>
    <lineage>
        <taxon>Viruses</taxon>
        <taxon>Duplodnaviria</taxon>
        <taxon>Heunggongvirae</taxon>
        <taxon>Uroviricota</taxon>
        <taxon>Caudoviricetes</taxon>
        <taxon>Pepyhexavirus</taxon>
        <taxon>Pepyhexavirus pepy6</taxon>
    </lineage>
</organism>
<dbReference type="KEGG" id="vg:18565619"/>
<name>D4P7F3_9CAUD</name>
<feature type="transmembrane region" description="Helical" evidence="1">
    <location>
        <begin position="12"/>
        <end position="35"/>
    </location>
</feature>
<proteinExistence type="predicted"/>
<keyword evidence="3" id="KW-1185">Reference proteome</keyword>
<accession>D4P7F3</accession>
<dbReference type="OrthoDB" id="38008at10239"/>
<reference evidence="2 3" key="1">
    <citation type="journal article" date="2011" name="Appl. Environ. Microbiol.">
        <title>Genomic and functional analyses of Rhodococcus equi phages ReqiPepy6, ReqiPoco6, ReqiPine5, and ReqiDocB7.</title>
        <authorList>
            <person name="Summer E.J."/>
            <person name="Liu M."/>
            <person name="Gill J.J."/>
            <person name="Grant M."/>
            <person name="Chan-Cortes T.N."/>
            <person name="Ferguson L."/>
            <person name="Janes C."/>
            <person name="Lange K."/>
            <person name="Bertoli M."/>
            <person name="Moore C."/>
            <person name="Orchard R.C."/>
            <person name="Cohen N."/>
            <person name="Young R."/>
        </authorList>
    </citation>
    <scope>NUCLEOTIDE SEQUENCE [LARGE SCALE GENOMIC DNA]</scope>
</reference>
<sequence length="71" mass="7943">MTNKLFVLTNTLVAYTTSDYAFGIVVGVTATHIYFKTKYKAMLTPHDMDRLKMGLPVQLDTSQGPLYIKGI</sequence>
<evidence type="ECO:0000313" key="2">
    <source>
        <dbReference type="EMBL" id="ADD80933.1"/>
    </source>
</evidence>
<keyword evidence="1" id="KW-1133">Transmembrane helix</keyword>
<dbReference type="GeneID" id="18565619"/>
<keyword evidence="1" id="KW-0812">Transmembrane</keyword>
<dbReference type="EMBL" id="GU580941">
    <property type="protein sequence ID" value="ADD80933.1"/>
    <property type="molecule type" value="Genomic_DNA"/>
</dbReference>
<keyword evidence="1" id="KW-0472">Membrane</keyword>